<proteinExistence type="predicted"/>
<sequence length="45" mass="5140">LNLEICDNEEIIPAFTNSLYLLTSNVAIIYRSELDVSSNYAILYK</sequence>
<evidence type="ECO:0000313" key="1">
    <source>
        <dbReference type="EMBL" id="CAG8827093.1"/>
    </source>
</evidence>
<dbReference type="Proteomes" id="UP000789901">
    <property type="component" value="Unassembled WGS sequence"/>
</dbReference>
<name>A0ABN7WD16_GIGMA</name>
<accession>A0ABN7WD16</accession>
<gene>
    <name evidence="1" type="ORF">GMARGA_LOCUS29307</name>
</gene>
<comment type="caution">
    <text evidence="1">The sequence shown here is derived from an EMBL/GenBank/DDBJ whole genome shotgun (WGS) entry which is preliminary data.</text>
</comment>
<protein>
    <submittedName>
        <fullName evidence="1">33012_t:CDS:1</fullName>
    </submittedName>
</protein>
<dbReference type="EMBL" id="CAJVQB010039170">
    <property type="protein sequence ID" value="CAG8827093.1"/>
    <property type="molecule type" value="Genomic_DNA"/>
</dbReference>
<reference evidence="1 2" key="1">
    <citation type="submission" date="2021-06" db="EMBL/GenBank/DDBJ databases">
        <authorList>
            <person name="Kallberg Y."/>
            <person name="Tangrot J."/>
            <person name="Rosling A."/>
        </authorList>
    </citation>
    <scope>NUCLEOTIDE SEQUENCE [LARGE SCALE GENOMIC DNA]</scope>
    <source>
        <strain evidence="1 2">120-4 pot B 10/14</strain>
    </source>
</reference>
<organism evidence="1 2">
    <name type="scientific">Gigaspora margarita</name>
    <dbReference type="NCBI Taxonomy" id="4874"/>
    <lineage>
        <taxon>Eukaryota</taxon>
        <taxon>Fungi</taxon>
        <taxon>Fungi incertae sedis</taxon>
        <taxon>Mucoromycota</taxon>
        <taxon>Glomeromycotina</taxon>
        <taxon>Glomeromycetes</taxon>
        <taxon>Diversisporales</taxon>
        <taxon>Gigasporaceae</taxon>
        <taxon>Gigaspora</taxon>
    </lineage>
</organism>
<evidence type="ECO:0000313" key="2">
    <source>
        <dbReference type="Proteomes" id="UP000789901"/>
    </source>
</evidence>
<keyword evidence="2" id="KW-1185">Reference proteome</keyword>
<feature type="non-terminal residue" evidence="1">
    <location>
        <position position="1"/>
    </location>
</feature>